<proteinExistence type="predicted"/>
<sequence length="59" mass="6485">MSYLRAGKALINGTPSGIRGCIKAEFVQENSNGEHQKQDTYGEDGELHFSAKLPIIHQV</sequence>
<gene>
    <name evidence="1" type="ORF">LCGC14_1055880</name>
</gene>
<dbReference type="EMBL" id="LAZR01004447">
    <property type="protein sequence ID" value="KKN08519.1"/>
    <property type="molecule type" value="Genomic_DNA"/>
</dbReference>
<accession>A0A0F9MS12</accession>
<comment type="caution">
    <text evidence="1">The sequence shown here is derived from an EMBL/GenBank/DDBJ whole genome shotgun (WGS) entry which is preliminary data.</text>
</comment>
<protein>
    <submittedName>
        <fullName evidence="1">Uncharacterized protein</fullName>
    </submittedName>
</protein>
<evidence type="ECO:0000313" key="1">
    <source>
        <dbReference type="EMBL" id="KKN08519.1"/>
    </source>
</evidence>
<dbReference type="AlphaFoldDB" id="A0A0F9MS12"/>
<name>A0A0F9MS12_9ZZZZ</name>
<organism evidence="1">
    <name type="scientific">marine sediment metagenome</name>
    <dbReference type="NCBI Taxonomy" id="412755"/>
    <lineage>
        <taxon>unclassified sequences</taxon>
        <taxon>metagenomes</taxon>
        <taxon>ecological metagenomes</taxon>
    </lineage>
</organism>
<reference evidence="1" key="1">
    <citation type="journal article" date="2015" name="Nature">
        <title>Complex archaea that bridge the gap between prokaryotes and eukaryotes.</title>
        <authorList>
            <person name="Spang A."/>
            <person name="Saw J.H."/>
            <person name="Jorgensen S.L."/>
            <person name="Zaremba-Niedzwiedzka K."/>
            <person name="Martijn J."/>
            <person name="Lind A.E."/>
            <person name="van Eijk R."/>
            <person name="Schleper C."/>
            <person name="Guy L."/>
            <person name="Ettema T.J."/>
        </authorList>
    </citation>
    <scope>NUCLEOTIDE SEQUENCE</scope>
</reference>